<keyword evidence="10" id="KW-1185">Reference proteome</keyword>
<feature type="transmembrane region" description="Helical" evidence="8">
    <location>
        <begin position="115"/>
        <end position="140"/>
    </location>
</feature>
<keyword evidence="7" id="KW-0106">Calcium</keyword>
<evidence type="ECO:0000256" key="5">
    <source>
        <dbReference type="ARBA" id="ARBA00022989"/>
    </source>
</evidence>
<evidence type="ECO:0000256" key="8">
    <source>
        <dbReference type="RuleBase" id="RU364079"/>
    </source>
</evidence>
<dbReference type="Proteomes" id="UP000683360">
    <property type="component" value="Unassembled WGS sequence"/>
</dbReference>
<feature type="binding site" evidence="7">
    <location>
        <position position="23"/>
    </location>
    <ligand>
        <name>Ca(2+)</name>
        <dbReference type="ChEBI" id="CHEBI:29108"/>
    </ligand>
</feature>
<feature type="transmembrane region" description="Helical" evidence="8">
    <location>
        <begin position="33"/>
        <end position="55"/>
    </location>
</feature>
<organism evidence="9 10">
    <name type="scientific">Mytilus edulis</name>
    <name type="common">Blue mussel</name>
    <dbReference type="NCBI Taxonomy" id="6550"/>
    <lineage>
        <taxon>Eukaryota</taxon>
        <taxon>Metazoa</taxon>
        <taxon>Spiralia</taxon>
        <taxon>Lophotrochozoa</taxon>
        <taxon>Mollusca</taxon>
        <taxon>Bivalvia</taxon>
        <taxon>Autobranchia</taxon>
        <taxon>Pteriomorphia</taxon>
        <taxon>Mytilida</taxon>
        <taxon>Mytiloidea</taxon>
        <taxon>Mytilidae</taxon>
        <taxon>Mytilinae</taxon>
        <taxon>Mytilus</taxon>
    </lineage>
</organism>
<dbReference type="InterPro" id="IPR008901">
    <property type="entry name" value="ACER"/>
</dbReference>
<name>A0A8S3QIZ1_MYTED</name>
<comment type="similarity">
    <text evidence="2 8">Belongs to the alkaline ceramidase family.</text>
</comment>
<evidence type="ECO:0000256" key="6">
    <source>
        <dbReference type="ARBA" id="ARBA00023136"/>
    </source>
</evidence>
<feature type="binding site" evidence="7">
    <location>
        <position position="21"/>
    </location>
    <ligand>
        <name>Ca(2+)</name>
        <dbReference type="ChEBI" id="CHEBI:29108"/>
    </ligand>
</feature>
<dbReference type="EC" id="3.5.1.-" evidence="8"/>
<feature type="binding site" evidence="7">
    <location>
        <position position="32"/>
    </location>
    <ligand>
        <name>Ca(2+)</name>
        <dbReference type="ChEBI" id="CHEBI:29108"/>
    </ligand>
</feature>
<dbReference type="GO" id="GO:0046872">
    <property type="term" value="F:metal ion binding"/>
    <property type="evidence" value="ECO:0007669"/>
    <property type="project" value="UniProtKB-KW"/>
</dbReference>
<protein>
    <recommendedName>
        <fullName evidence="8">Alkaline ceramidase</fullName>
        <ecNumber evidence="8">3.5.1.-</ecNumber>
    </recommendedName>
</protein>
<comment type="caution">
    <text evidence="8">Lacks conserved residue(s) required for the propagation of feature annotation.</text>
</comment>
<dbReference type="Pfam" id="PF05875">
    <property type="entry name" value="Ceramidase"/>
    <property type="match status" value="2"/>
</dbReference>
<feature type="binding site" evidence="7">
    <location>
        <position position="18"/>
    </location>
    <ligand>
        <name>Ca(2+)</name>
        <dbReference type="ChEBI" id="CHEBI:29108"/>
    </ligand>
</feature>
<sequence length="174" mass="20301">MAPRFASGFWGIPTATIDWCEDNYSVTTYIAEFWNTISNFIFIIPSVAALYFAFIDHMDDRYKWCNGSVLSRKYREARNIFIVATVTYAFGFFLWEIDQNFCGGLKLWRSEVLGPFAPIFELHAWWHLLAGTGTYLSVLYRSKSQISKNSNNRNLLEEPLIRRYIIQVIQNLVV</sequence>
<reference evidence="9" key="1">
    <citation type="submission" date="2021-03" db="EMBL/GenBank/DDBJ databases">
        <authorList>
            <person name="Bekaert M."/>
        </authorList>
    </citation>
    <scope>NUCLEOTIDE SEQUENCE</scope>
</reference>
<dbReference type="GO" id="GO:0005789">
    <property type="term" value="C:endoplasmic reticulum membrane"/>
    <property type="evidence" value="ECO:0007669"/>
    <property type="project" value="TreeGrafter"/>
</dbReference>
<dbReference type="PANTHER" id="PTHR46187">
    <property type="entry name" value="ALKALINE CERAMIDASE 3"/>
    <property type="match status" value="1"/>
</dbReference>
<evidence type="ECO:0000313" key="10">
    <source>
        <dbReference type="Proteomes" id="UP000683360"/>
    </source>
</evidence>
<gene>
    <name evidence="9" type="ORF">MEDL_10460</name>
</gene>
<evidence type="ECO:0000256" key="4">
    <source>
        <dbReference type="ARBA" id="ARBA00022801"/>
    </source>
</evidence>
<feature type="binding site" evidence="7">
    <location>
        <position position="19"/>
    </location>
    <ligand>
        <name>Ca(2+)</name>
        <dbReference type="ChEBI" id="CHEBI:29108"/>
    </ligand>
</feature>
<proteinExistence type="inferred from homology"/>
<dbReference type="OrthoDB" id="187171at2759"/>
<keyword evidence="3 8" id="KW-0812">Transmembrane</keyword>
<evidence type="ECO:0000256" key="3">
    <source>
        <dbReference type="ARBA" id="ARBA00022692"/>
    </source>
</evidence>
<feature type="transmembrane region" description="Helical" evidence="8">
    <location>
        <begin position="76"/>
        <end position="95"/>
    </location>
</feature>
<keyword evidence="8" id="KW-0443">Lipid metabolism</keyword>
<comment type="subcellular location">
    <subcellularLocation>
        <location evidence="1">Membrane</location>
        <topology evidence="1">Multi-pass membrane protein</topology>
    </subcellularLocation>
</comment>
<dbReference type="AlphaFoldDB" id="A0A8S3QIZ1"/>
<dbReference type="GO" id="GO:0016811">
    <property type="term" value="F:hydrolase activity, acting on carbon-nitrogen (but not peptide) bonds, in linear amides"/>
    <property type="evidence" value="ECO:0007669"/>
    <property type="project" value="InterPro"/>
</dbReference>
<dbReference type="EMBL" id="CAJPWZ010000520">
    <property type="protein sequence ID" value="CAG2195512.1"/>
    <property type="molecule type" value="Genomic_DNA"/>
</dbReference>
<evidence type="ECO:0000256" key="2">
    <source>
        <dbReference type="ARBA" id="ARBA00009780"/>
    </source>
</evidence>
<evidence type="ECO:0000256" key="1">
    <source>
        <dbReference type="ARBA" id="ARBA00004141"/>
    </source>
</evidence>
<evidence type="ECO:0000256" key="7">
    <source>
        <dbReference type="PIRSR" id="PIRSR608901-1"/>
    </source>
</evidence>
<comment type="caution">
    <text evidence="9">The sequence shown here is derived from an EMBL/GenBank/DDBJ whole genome shotgun (WGS) entry which is preliminary data.</text>
</comment>
<keyword evidence="5 8" id="KW-1133">Transmembrane helix</keyword>
<accession>A0A8S3QIZ1</accession>
<comment type="function">
    <text evidence="8">Hydrolyzes the sphingolipid ceramide into sphingosine and free fatty acid.</text>
</comment>
<evidence type="ECO:0000313" key="9">
    <source>
        <dbReference type="EMBL" id="CAG2195512.1"/>
    </source>
</evidence>
<dbReference type="PANTHER" id="PTHR46187:SF3">
    <property type="entry name" value="ALKALINE CERAMIDASE 3"/>
    <property type="match status" value="1"/>
</dbReference>
<dbReference type="GO" id="GO:0006672">
    <property type="term" value="P:ceramide metabolic process"/>
    <property type="evidence" value="ECO:0007669"/>
    <property type="project" value="InterPro"/>
</dbReference>
<keyword evidence="4 8" id="KW-0378">Hydrolase</keyword>
<keyword evidence="7" id="KW-0479">Metal-binding</keyword>
<keyword evidence="6 8" id="KW-0472">Membrane</keyword>